<protein>
    <submittedName>
        <fullName evidence="1">Uncharacterized protein</fullName>
    </submittedName>
</protein>
<reference evidence="2" key="1">
    <citation type="submission" date="2011-03" db="EMBL/GenBank/DDBJ databases">
        <title>The genome sequence of Vavraia culicis strain floridensis.</title>
        <authorList>
            <consortium name="The Broad Institute Genome Sequencing Platform"/>
            <person name="Cuomo C."/>
            <person name="Becnel J."/>
            <person name="Sanscrainte N."/>
            <person name="Young S.K."/>
            <person name="Zeng Q."/>
            <person name="Gargeya S."/>
            <person name="Fitzgerald M."/>
            <person name="Haas B."/>
            <person name="Abouelleil A."/>
            <person name="Alvarado L."/>
            <person name="Arachchi H.M."/>
            <person name="Berlin A."/>
            <person name="Chapman S.B."/>
            <person name="Gearin G."/>
            <person name="Goldberg J."/>
            <person name="Griggs A."/>
            <person name="Gujja S."/>
            <person name="Hansen M."/>
            <person name="Heiman D."/>
            <person name="Howarth C."/>
            <person name="Larimer J."/>
            <person name="Lui A."/>
            <person name="MacDonald P.J.P."/>
            <person name="McCowen C."/>
            <person name="Montmayeur A."/>
            <person name="Murphy C."/>
            <person name="Neiman D."/>
            <person name="Pearson M."/>
            <person name="Priest M."/>
            <person name="Roberts A."/>
            <person name="Saif S."/>
            <person name="Shea T."/>
            <person name="Sisk P."/>
            <person name="Stolte C."/>
            <person name="Sykes S."/>
            <person name="Wortman J."/>
            <person name="Nusbaum C."/>
            <person name="Birren B."/>
        </authorList>
    </citation>
    <scope>NUCLEOTIDE SEQUENCE [LARGE SCALE GENOMIC DNA]</scope>
    <source>
        <strain evidence="2">floridensis</strain>
    </source>
</reference>
<keyword evidence="2" id="KW-1185">Reference proteome</keyword>
<dbReference type="AlphaFoldDB" id="L2GXR4"/>
<dbReference type="GeneID" id="19878219"/>
<dbReference type="OrthoDB" id="10377186at2759"/>
<dbReference type="InParanoid" id="L2GXR4"/>
<dbReference type="EMBL" id="GL877407">
    <property type="protein sequence ID" value="ELA48093.1"/>
    <property type="molecule type" value="Genomic_DNA"/>
</dbReference>
<dbReference type="HOGENOM" id="CLU_1455440_0_0_1"/>
<dbReference type="VEuPathDB" id="MicrosporidiaDB:VCUG_00331"/>
<name>L2GXR4_VAVCU</name>
<proteinExistence type="predicted"/>
<dbReference type="RefSeq" id="XP_008073353.1">
    <property type="nucleotide sequence ID" value="XM_008075162.1"/>
</dbReference>
<sequence>MVQPFIFKLAKKFWPKSRFLMRKKALTDYKCNRTFTEAFVRDLKAMKSEFAQEPTHENLSNIEQKYGLDLVRCFHENSKKHVLYNIVYTLIIEHLTVNTRCKSTLLYIFLLHFFFTSQINDITYINITIEDLERINTIQNPFFVFYLSDLKGKGAFDVHFHPNDFFLRTITAEVDDIEQSMENILT</sequence>
<dbReference type="Proteomes" id="UP000011081">
    <property type="component" value="Unassembled WGS sequence"/>
</dbReference>
<accession>L2GXR4</accession>
<dbReference type="OMA" id="TYINITI"/>
<evidence type="ECO:0000313" key="2">
    <source>
        <dbReference type="Proteomes" id="UP000011081"/>
    </source>
</evidence>
<organism evidence="1 2">
    <name type="scientific">Vavraia culicis (isolate floridensis)</name>
    <name type="common">Microsporidian parasite</name>
    <dbReference type="NCBI Taxonomy" id="948595"/>
    <lineage>
        <taxon>Eukaryota</taxon>
        <taxon>Fungi</taxon>
        <taxon>Fungi incertae sedis</taxon>
        <taxon>Microsporidia</taxon>
        <taxon>Pleistophoridae</taxon>
        <taxon>Vavraia</taxon>
    </lineage>
</organism>
<gene>
    <name evidence="1" type="ORF">VCUG_00331</name>
</gene>
<evidence type="ECO:0000313" key="1">
    <source>
        <dbReference type="EMBL" id="ELA48093.1"/>
    </source>
</evidence>